<dbReference type="AlphaFoldDB" id="A0AAE0BI45"/>
<accession>A0AAE0BI45</accession>
<name>A0AAE0BI45_9CHLO</name>
<proteinExistence type="predicted"/>
<dbReference type="EMBL" id="LGRX02035044">
    <property type="protein sequence ID" value="KAK3236415.1"/>
    <property type="molecule type" value="Genomic_DNA"/>
</dbReference>
<evidence type="ECO:0000313" key="1">
    <source>
        <dbReference type="EMBL" id="KAK3236415.1"/>
    </source>
</evidence>
<protein>
    <submittedName>
        <fullName evidence="1">Uncharacterized protein</fullName>
    </submittedName>
</protein>
<organism evidence="1 2">
    <name type="scientific">Cymbomonas tetramitiformis</name>
    <dbReference type="NCBI Taxonomy" id="36881"/>
    <lineage>
        <taxon>Eukaryota</taxon>
        <taxon>Viridiplantae</taxon>
        <taxon>Chlorophyta</taxon>
        <taxon>Pyramimonadophyceae</taxon>
        <taxon>Pyramimonadales</taxon>
        <taxon>Pyramimonadaceae</taxon>
        <taxon>Cymbomonas</taxon>
    </lineage>
</organism>
<evidence type="ECO:0000313" key="2">
    <source>
        <dbReference type="Proteomes" id="UP001190700"/>
    </source>
</evidence>
<comment type="caution">
    <text evidence="1">The sequence shown here is derived from an EMBL/GenBank/DDBJ whole genome shotgun (WGS) entry which is preliminary data.</text>
</comment>
<sequence length="462" mass="51644">MSVASDQSSHTHLGICITLTYLVVAASTAELPVWHYHGYNAFPANFFGANESGLESKGQLAFVARHQLSGWGWQVDQQHHWKGGASEPPCHGGCGFPVNYSFDESERLFANAQRLTDFLEHEGGATQGIFAYRQATQANWWFKVDGRDATSAHPEHFYKATDGKLCWQDGPLRDFRVPGAMEYYLSTTIEELCNQAATGDLTAVFFDGVDAGGVRQARVNQSFYGGSNCSWGDYDMHTLEARTAMWAAYRDTFTRAAVRLNECGLWPIYSMGSAMDTQISTARGYPGSLSLFVDALETSGASWARYYEFWGWSAAGYGIRDALSLTARGVPLVMHSYPGRGGPYDITMGAAMFLMVQSEYSYFGASVGGIRNNTKFGPWDDPGWIWHDLYDEKPGKPIGDATFDTATAIWRRSFTNCEVSVDEKYNKANITMLSPRREFVQRLSSKDLEWQEGEWRRIQAFK</sequence>
<reference evidence="1 2" key="1">
    <citation type="journal article" date="2015" name="Genome Biol. Evol.">
        <title>Comparative Genomics of a Bacterivorous Green Alga Reveals Evolutionary Causalities and Consequences of Phago-Mixotrophic Mode of Nutrition.</title>
        <authorList>
            <person name="Burns J.A."/>
            <person name="Paasch A."/>
            <person name="Narechania A."/>
            <person name="Kim E."/>
        </authorList>
    </citation>
    <scope>NUCLEOTIDE SEQUENCE [LARGE SCALE GENOMIC DNA]</scope>
    <source>
        <strain evidence="1 2">PLY_AMNH</strain>
    </source>
</reference>
<keyword evidence="2" id="KW-1185">Reference proteome</keyword>
<gene>
    <name evidence="1" type="ORF">CYMTET_53445</name>
</gene>
<dbReference type="Proteomes" id="UP001190700">
    <property type="component" value="Unassembled WGS sequence"/>
</dbReference>